<sequence>MEDFPGLRFCPTDEELVGHYLLRRITGELTAWQYGVIRECDLYSTEEPWELWQRYKLNVSEDVFFFTKLNKKNTGSSRINRKIGAGGGTWHGESGSVIHVSGLTAYKKRFSYRNPSKLDQDRCWNLIEYSMDLEVSNTSDYHVLCQLKMSNRNRFNSKKRKYGLHDEATHGFLPNKRSEIESNKFQESQPVPILQRSFDPAAVHQPSNDVQENLSVVISPSTIEVESSSSLMGIEDDPAFDLHSVTNNTSLEQLVQPLSYVGTTVSPINMEDTSPKQLQDACYDESLWLEHFTSKMKDDLPEINQDQNDWQIIN</sequence>
<organism evidence="1 2">
    <name type="scientific">Manihot esculenta</name>
    <name type="common">Cassava</name>
    <name type="synonym">Jatropha manihot</name>
    <dbReference type="NCBI Taxonomy" id="3983"/>
    <lineage>
        <taxon>Eukaryota</taxon>
        <taxon>Viridiplantae</taxon>
        <taxon>Streptophyta</taxon>
        <taxon>Embryophyta</taxon>
        <taxon>Tracheophyta</taxon>
        <taxon>Spermatophyta</taxon>
        <taxon>Magnoliopsida</taxon>
        <taxon>eudicotyledons</taxon>
        <taxon>Gunneridae</taxon>
        <taxon>Pentapetalae</taxon>
        <taxon>rosids</taxon>
        <taxon>fabids</taxon>
        <taxon>Malpighiales</taxon>
        <taxon>Euphorbiaceae</taxon>
        <taxon>Crotonoideae</taxon>
        <taxon>Manihoteae</taxon>
        <taxon>Manihot</taxon>
    </lineage>
</organism>
<dbReference type="EMBL" id="CM004391">
    <property type="protein sequence ID" value="KAG8654007.1"/>
    <property type="molecule type" value="Genomic_DNA"/>
</dbReference>
<comment type="caution">
    <text evidence="1">The sequence shown here is derived from an EMBL/GenBank/DDBJ whole genome shotgun (WGS) entry which is preliminary data.</text>
</comment>
<gene>
    <name evidence="1" type="ORF">MANES_05G091800v8</name>
</gene>
<dbReference type="Proteomes" id="UP000091857">
    <property type="component" value="Chromosome 5"/>
</dbReference>
<proteinExistence type="predicted"/>
<protein>
    <submittedName>
        <fullName evidence="1">Uncharacterized protein</fullName>
    </submittedName>
</protein>
<evidence type="ECO:0000313" key="2">
    <source>
        <dbReference type="Proteomes" id="UP000091857"/>
    </source>
</evidence>
<keyword evidence="2" id="KW-1185">Reference proteome</keyword>
<name>A0ACB7HN08_MANES</name>
<reference evidence="2" key="1">
    <citation type="journal article" date="2016" name="Nat. Biotechnol.">
        <title>Sequencing wild and cultivated cassava and related species reveals extensive interspecific hybridization and genetic diversity.</title>
        <authorList>
            <person name="Bredeson J.V."/>
            <person name="Lyons J.B."/>
            <person name="Prochnik S.E."/>
            <person name="Wu G.A."/>
            <person name="Ha C.M."/>
            <person name="Edsinger-Gonzales E."/>
            <person name="Grimwood J."/>
            <person name="Schmutz J."/>
            <person name="Rabbi I.Y."/>
            <person name="Egesi C."/>
            <person name="Nauluvula P."/>
            <person name="Lebot V."/>
            <person name="Ndunguru J."/>
            <person name="Mkamilo G."/>
            <person name="Bart R.S."/>
            <person name="Setter T.L."/>
            <person name="Gleadow R.M."/>
            <person name="Kulakow P."/>
            <person name="Ferguson M.E."/>
            <person name="Rounsley S."/>
            <person name="Rokhsar D.S."/>
        </authorList>
    </citation>
    <scope>NUCLEOTIDE SEQUENCE [LARGE SCALE GENOMIC DNA]</scope>
    <source>
        <strain evidence="2">cv. AM560-2</strain>
    </source>
</reference>
<accession>A0ACB7HN08</accession>
<evidence type="ECO:0000313" key="1">
    <source>
        <dbReference type="EMBL" id="KAG8654007.1"/>
    </source>
</evidence>